<keyword evidence="2" id="KW-0472">Membrane</keyword>
<feature type="compositionally biased region" description="Polar residues" evidence="1">
    <location>
        <begin position="1"/>
        <end position="12"/>
    </location>
</feature>
<dbReference type="Proteomes" id="UP000035762">
    <property type="component" value="Unassembled WGS sequence"/>
</dbReference>
<organism evidence="3 4">
    <name type="scientific">Afipia felis</name>
    <name type="common">Cat scratch disease bacillus</name>
    <dbReference type="NCBI Taxonomy" id="1035"/>
    <lineage>
        <taxon>Bacteria</taxon>
        <taxon>Pseudomonadati</taxon>
        <taxon>Pseudomonadota</taxon>
        <taxon>Alphaproteobacteria</taxon>
        <taxon>Hyphomicrobiales</taxon>
        <taxon>Nitrobacteraceae</taxon>
        <taxon>Afipia</taxon>
    </lineage>
</organism>
<protein>
    <submittedName>
        <fullName evidence="3">Uncharacterized protein</fullName>
    </submittedName>
</protein>
<keyword evidence="2" id="KW-0812">Transmembrane</keyword>
<gene>
    <name evidence="3" type="ORF">BN961_00276</name>
</gene>
<proteinExistence type="predicted"/>
<keyword evidence="4" id="KW-1185">Reference proteome</keyword>
<name>A0A090N6I2_AFIFE</name>
<evidence type="ECO:0000256" key="2">
    <source>
        <dbReference type="SAM" id="Phobius"/>
    </source>
</evidence>
<feature type="transmembrane region" description="Helical" evidence="2">
    <location>
        <begin position="63"/>
        <end position="85"/>
    </location>
</feature>
<evidence type="ECO:0000313" key="4">
    <source>
        <dbReference type="Proteomes" id="UP000035762"/>
    </source>
</evidence>
<dbReference type="AlphaFoldDB" id="A0A090N6I2"/>
<keyword evidence="2" id="KW-1133">Transmembrane helix</keyword>
<sequence>MAQGSVEGSVQGSIHGPAHGHTCGHDHAGTPLRAPQAAAGHHHAPSTPHPAQAVPWSLLRMGLAARLGGSLLLVAALWIFVIVAMRPL</sequence>
<reference evidence="3 4" key="1">
    <citation type="journal article" date="2014" name="Genome Announc.">
        <title>Genome Sequence of Afipia felis Strain 76713, Isolated in Hospital Water Using an Amoeba Co-Culture Procedure.</title>
        <authorList>
            <person name="Benamar S."/>
            <person name="La Scola B."/>
            <person name="Croce O."/>
        </authorList>
    </citation>
    <scope>NUCLEOTIDE SEQUENCE [LARGE SCALE GENOMIC DNA]</scope>
    <source>
        <strain evidence="3 4">76713</strain>
    </source>
</reference>
<dbReference type="STRING" id="1035.BN961_00276"/>
<feature type="region of interest" description="Disordered" evidence="1">
    <location>
        <begin position="1"/>
        <end position="51"/>
    </location>
</feature>
<comment type="caution">
    <text evidence="3">The sequence shown here is derived from an EMBL/GenBank/DDBJ whole genome shotgun (WGS) entry which is preliminary data.</text>
</comment>
<evidence type="ECO:0000256" key="1">
    <source>
        <dbReference type="SAM" id="MobiDB-lite"/>
    </source>
</evidence>
<evidence type="ECO:0000313" key="3">
    <source>
        <dbReference type="EMBL" id="CEG06898.1"/>
    </source>
</evidence>
<dbReference type="EMBL" id="CCAZ020000001">
    <property type="protein sequence ID" value="CEG06898.1"/>
    <property type="molecule type" value="Genomic_DNA"/>
</dbReference>
<accession>A0A090N6I2</accession>